<dbReference type="GO" id="GO:0043565">
    <property type="term" value="F:sequence-specific DNA binding"/>
    <property type="evidence" value="ECO:0007669"/>
    <property type="project" value="UniProtKB-ARBA"/>
</dbReference>
<keyword evidence="7" id="KW-1185">Reference proteome</keyword>
<dbReference type="FunFam" id="1.10.10.10:FF:000061">
    <property type="entry name" value="HTH-type transcriptional regulator ArgP"/>
    <property type="match status" value="1"/>
</dbReference>
<dbReference type="Gene3D" id="1.10.10.10">
    <property type="entry name" value="Winged helix-like DNA-binding domain superfamily/Winged helix DNA-binding domain"/>
    <property type="match status" value="1"/>
</dbReference>
<keyword evidence="4" id="KW-0804">Transcription</keyword>
<dbReference type="InterPro" id="IPR000847">
    <property type="entry name" value="LysR_HTH_N"/>
</dbReference>
<dbReference type="InterPro" id="IPR017685">
    <property type="entry name" value="ArgP"/>
</dbReference>
<comment type="similarity">
    <text evidence="1">Belongs to the LysR transcriptional regulatory family.</text>
</comment>
<dbReference type="SUPFAM" id="SSF46785">
    <property type="entry name" value="Winged helix' DNA-binding domain"/>
    <property type="match status" value="1"/>
</dbReference>
<sequence>MLDYTNLKALAAVVEAGGFERAAKVLCITQSAVSQRIRQLEERIGQSLLIRSVPVTPTPAGKRLLRHYRQVALLESELGSELNAEDPGKPTQIAIAVNADSLATWFLPALSPLFARYGWLMKLIVDDESYTHNLLKNGDAVGCVTTTAEPMAGCSSEFLGVMHYRCVATREFVERFFADGLTSEALSQAPAVIFSTKDRLHERFLSSYFSMPANGFYQHTVPSSEGFLDAIVQHLGYGLVGHLQADKLIAAGTLVDLCPGLGMDVALYWQHWNIKAKHTTIIYRALAAAARQSLGQQQI</sequence>
<gene>
    <name evidence="6" type="ORF">MJ923_09805</name>
</gene>
<evidence type="ECO:0000256" key="3">
    <source>
        <dbReference type="ARBA" id="ARBA00023125"/>
    </source>
</evidence>
<accession>A0AAJ1BGX6</accession>
<name>A0AAJ1BGX6_9GAMM</name>
<evidence type="ECO:0000256" key="4">
    <source>
        <dbReference type="ARBA" id="ARBA00023163"/>
    </source>
</evidence>
<dbReference type="GO" id="GO:0003700">
    <property type="term" value="F:DNA-binding transcription factor activity"/>
    <property type="evidence" value="ECO:0007669"/>
    <property type="project" value="InterPro"/>
</dbReference>
<evidence type="ECO:0000256" key="1">
    <source>
        <dbReference type="ARBA" id="ARBA00009437"/>
    </source>
</evidence>
<dbReference type="SUPFAM" id="SSF53850">
    <property type="entry name" value="Periplasmic binding protein-like II"/>
    <property type="match status" value="1"/>
</dbReference>
<dbReference type="Gene3D" id="3.40.190.290">
    <property type="match status" value="1"/>
</dbReference>
<protein>
    <submittedName>
        <fullName evidence="6">LysR family transcriptional regulator ArgP</fullName>
    </submittedName>
</protein>
<feature type="domain" description="HTH lysR-type" evidence="5">
    <location>
        <begin position="2"/>
        <end position="58"/>
    </location>
</feature>
<dbReference type="RefSeq" id="WP_240590926.1">
    <property type="nucleotide sequence ID" value="NZ_JAKUDL010000003.1"/>
</dbReference>
<dbReference type="NCBIfam" id="NF009888">
    <property type="entry name" value="PRK13348.1"/>
    <property type="match status" value="1"/>
</dbReference>
<dbReference type="PRINTS" id="PR00039">
    <property type="entry name" value="HTHLYSR"/>
</dbReference>
<comment type="caution">
    <text evidence="6">The sequence shown here is derived from an EMBL/GenBank/DDBJ whole genome shotgun (WGS) entry which is preliminary data.</text>
</comment>
<dbReference type="PROSITE" id="PS50931">
    <property type="entry name" value="HTH_LYSR"/>
    <property type="match status" value="1"/>
</dbReference>
<evidence type="ECO:0000259" key="5">
    <source>
        <dbReference type="PROSITE" id="PS50931"/>
    </source>
</evidence>
<proteinExistence type="inferred from homology"/>
<keyword evidence="3" id="KW-0238">DNA-binding</keyword>
<dbReference type="EMBL" id="JAKUDL010000003">
    <property type="protein sequence ID" value="MCH4294594.1"/>
    <property type="molecule type" value="Genomic_DNA"/>
</dbReference>
<dbReference type="PANTHER" id="PTHR30579">
    <property type="entry name" value="TRANSCRIPTIONAL REGULATOR"/>
    <property type="match status" value="1"/>
</dbReference>
<keyword evidence="2" id="KW-0805">Transcription regulation</keyword>
<dbReference type="Proteomes" id="UP001297581">
    <property type="component" value="Unassembled WGS sequence"/>
</dbReference>
<dbReference type="Pfam" id="PF00126">
    <property type="entry name" value="HTH_1"/>
    <property type="match status" value="1"/>
</dbReference>
<dbReference type="NCBIfam" id="NF002964">
    <property type="entry name" value="PRK03635.1"/>
    <property type="match status" value="1"/>
</dbReference>
<evidence type="ECO:0000313" key="7">
    <source>
        <dbReference type="Proteomes" id="UP001297581"/>
    </source>
</evidence>
<organism evidence="6 7">
    <name type="scientific">Shewanella zhuhaiensis</name>
    <dbReference type="NCBI Taxonomy" id="2919576"/>
    <lineage>
        <taxon>Bacteria</taxon>
        <taxon>Pseudomonadati</taxon>
        <taxon>Pseudomonadota</taxon>
        <taxon>Gammaproteobacteria</taxon>
        <taxon>Alteromonadales</taxon>
        <taxon>Shewanellaceae</taxon>
        <taxon>Shewanella</taxon>
    </lineage>
</organism>
<evidence type="ECO:0000313" key="6">
    <source>
        <dbReference type="EMBL" id="MCH4294594.1"/>
    </source>
</evidence>
<dbReference type="NCBIfam" id="TIGR03298">
    <property type="entry name" value="argP"/>
    <property type="match status" value="1"/>
</dbReference>
<dbReference type="InterPro" id="IPR050176">
    <property type="entry name" value="LTTR"/>
</dbReference>
<dbReference type="InterPro" id="IPR036388">
    <property type="entry name" value="WH-like_DNA-bd_sf"/>
</dbReference>
<dbReference type="PANTHER" id="PTHR30579:SF2">
    <property type="entry name" value="HTH-TYPE TRANSCRIPTIONAL REGULATOR ARGP"/>
    <property type="match status" value="1"/>
</dbReference>
<dbReference type="AlphaFoldDB" id="A0AAJ1BGX6"/>
<evidence type="ECO:0000256" key="2">
    <source>
        <dbReference type="ARBA" id="ARBA00023015"/>
    </source>
</evidence>
<dbReference type="InterPro" id="IPR036390">
    <property type="entry name" value="WH_DNA-bd_sf"/>
</dbReference>
<reference evidence="6 7" key="1">
    <citation type="submission" date="2022-02" db="EMBL/GenBank/DDBJ databases">
        <title>The genome sequence of Shewanella sp. 3B26.</title>
        <authorList>
            <person name="Du J."/>
        </authorList>
    </citation>
    <scope>NUCLEOTIDE SEQUENCE [LARGE SCALE GENOMIC DNA]</scope>
    <source>
        <strain evidence="6 7">3B26</strain>
    </source>
</reference>